<dbReference type="Proteomes" id="UP000199256">
    <property type="component" value="Unassembled WGS sequence"/>
</dbReference>
<organism evidence="2 3">
    <name type="scientific">Ectothiorhodospira marina</name>
    <dbReference type="NCBI Taxonomy" id="1396821"/>
    <lineage>
        <taxon>Bacteria</taxon>
        <taxon>Pseudomonadati</taxon>
        <taxon>Pseudomonadota</taxon>
        <taxon>Gammaproteobacteria</taxon>
        <taxon>Chromatiales</taxon>
        <taxon>Ectothiorhodospiraceae</taxon>
        <taxon>Ectothiorhodospira</taxon>
    </lineage>
</organism>
<dbReference type="AlphaFoldDB" id="A0A1H7N514"/>
<keyword evidence="1" id="KW-0472">Membrane</keyword>
<dbReference type="OrthoDB" id="5793372at2"/>
<gene>
    <name evidence="2" type="ORF">SAMN05444515_1114</name>
</gene>
<keyword evidence="1" id="KW-1133">Transmembrane helix</keyword>
<protein>
    <submittedName>
        <fullName evidence="2">Uncharacterized protein</fullName>
    </submittedName>
</protein>
<name>A0A1H7N514_9GAMM</name>
<keyword evidence="1" id="KW-0812">Transmembrane</keyword>
<feature type="transmembrane region" description="Helical" evidence="1">
    <location>
        <begin position="125"/>
        <end position="149"/>
    </location>
</feature>
<evidence type="ECO:0000313" key="2">
    <source>
        <dbReference type="EMBL" id="SEL18108.1"/>
    </source>
</evidence>
<sequence>MTQIQHREAWLLASREFDENRSESLWQRCLEQCHQDPNEAKAQYLNEAAVLYDQHLAQGRGEGTPHPDGSGGVHRGRPPKRARIGLWARLKEPSLLNPVIAAIPLGLLALWIILGYIFAQTRPPFVAWGVLLALIYVPAAAIIGYTALFTLRYRLSESFRRQRAGEVEGLSLWAIVSVLLFGAISMYLVWAL</sequence>
<dbReference type="EMBL" id="FOAA01000011">
    <property type="protein sequence ID" value="SEL18108.1"/>
    <property type="molecule type" value="Genomic_DNA"/>
</dbReference>
<dbReference type="RefSeq" id="WP_090253980.1">
    <property type="nucleotide sequence ID" value="NZ_FOAA01000011.1"/>
</dbReference>
<feature type="transmembrane region" description="Helical" evidence="1">
    <location>
        <begin position="170"/>
        <end position="190"/>
    </location>
</feature>
<reference evidence="3" key="1">
    <citation type="submission" date="2016-10" db="EMBL/GenBank/DDBJ databases">
        <authorList>
            <person name="Varghese N."/>
            <person name="Submissions S."/>
        </authorList>
    </citation>
    <scope>NUCLEOTIDE SEQUENCE [LARGE SCALE GENOMIC DNA]</scope>
    <source>
        <strain evidence="3">DSM 241</strain>
    </source>
</reference>
<evidence type="ECO:0000313" key="3">
    <source>
        <dbReference type="Proteomes" id="UP000199256"/>
    </source>
</evidence>
<proteinExistence type="predicted"/>
<accession>A0A1H7N514</accession>
<evidence type="ECO:0000256" key="1">
    <source>
        <dbReference type="SAM" id="Phobius"/>
    </source>
</evidence>
<keyword evidence="3" id="KW-1185">Reference proteome</keyword>
<feature type="transmembrane region" description="Helical" evidence="1">
    <location>
        <begin position="99"/>
        <end position="119"/>
    </location>
</feature>
<dbReference type="STRING" id="1396821.SAMN05444515_1114"/>